<keyword evidence="2 6" id="KW-0479">Metal-binding</keyword>
<evidence type="ECO:0000256" key="2">
    <source>
        <dbReference type="ARBA" id="ARBA00022723"/>
    </source>
</evidence>
<dbReference type="PROSITE" id="PS00726">
    <property type="entry name" value="AP_NUCLEASE_F1_1"/>
    <property type="match status" value="1"/>
</dbReference>
<dbReference type="AlphaFoldDB" id="A0A1H6LHH1"/>
<feature type="binding site" evidence="6">
    <location>
        <position position="17"/>
    </location>
    <ligand>
        <name>Mg(2+)</name>
        <dbReference type="ChEBI" id="CHEBI:18420"/>
        <label>1</label>
    </ligand>
</feature>
<accession>A0A1H6LHH1</accession>
<dbReference type="GO" id="GO:0008311">
    <property type="term" value="F:double-stranded DNA 3'-5' DNA exonuclease activity"/>
    <property type="evidence" value="ECO:0007669"/>
    <property type="project" value="TreeGrafter"/>
</dbReference>
<protein>
    <submittedName>
        <fullName evidence="9">Exodeoxyribonuclease-3</fullName>
    </submittedName>
</protein>
<feature type="active site" evidence="5">
    <location>
        <position position="119"/>
    </location>
</feature>
<keyword evidence="4 6" id="KW-0460">Magnesium</keyword>
<evidence type="ECO:0000256" key="1">
    <source>
        <dbReference type="ARBA" id="ARBA00007092"/>
    </source>
</evidence>
<dbReference type="SUPFAM" id="SSF56219">
    <property type="entry name" value="DNase I-like"/>
    <property type="match status" value="1"/>
</dbReference>
<feature type="binding site" evidence="6">
    <location>
        <position position="254"/>
    </location>
    <ligand>
        <name>Mg(2+)</name>
        <dbReference type="ChEBI" id="CHEBI:18420"/>
        <label>1</label>
    </ligand>
</feature>
<evidence type="ECO:0000313" key="9">
    <source>
        <dbReference type="EMBL" id="SEH87993.1"/>
    </source>
</evidence>
<dbReference type="PROSITE" id="PS51435">
    <property type="entry name" value="AP_NUCLEASE_F1_4"/>
    <property type="match status" value="1"/>
</dbReference>
<dbReference type="NCBIfam" id="TIGR00195">
    <property type="entry name" value="exoDNase_III"/>
    <property type="match status" value="1"/>
</dbReference>
<dbReference type="PANTHER" id="PTHR22748:SF6">
    <property type="entry name" value="DNA-(APURINIC OR APYRIMIDINIC SITE) ENDONUCLEASE"/>
    <property type="match status" value="1"/>
</dbReference>
<keyword evidence="3" id="KW-0378">Hydrolase</keyword>
<evidence type="ECO:0000256" key="7">
    <source>
        <dbReference type="PIRSR" id="PIRSR604808-3"/>
    </source>
</evidence>
<comment type="similarity">
    <text evidence="1">Belongs to the DNA repair enzymes AP/ExoA family.</text>
</comment>
<feature type="site" description="Interaction with DNA substrate" evidence="7">
    <location>
        <position position="255"/>
    </location>
</feature>
<organism evidence="9 10">
    <name type="scientific">Paenimyroides marinum</name>
    <dbReference type="NCBI Taxonomy" id="1159016"/>
    <lineage>
        <taxon>Bacteria</taxon>
        <taxon>Pseudomonadati</taxon>
        <taxon>Bacteroidota</taxon>
        <taxon>Flavobacteriia</taxon>
        <taxon>Flavobacteriales</taxon>
        <taxon>Flavobacteriaceae</taxon>
        <taxon>Paenimyroides</taxon>
    </lineage>
</organism>
<evidence type="ECO:0000256" key="3">
    <source>
        <dbReference type="ARBA" id="ARBA00022801"/>
    </source>
</evidence>
<dbReference type="GO" id="GO:0046872">
    <property type="term" value="F:metal ion binding"/>
    <property type="evidence" value="ECO:0007669"/>
    <property type="project" value="UniProtKB-KW"/>
</dbReference>
<dbReference type="GO" id="GO:0006284">
    <property type="term" value="P:base-excision repair"/>
    <property type="evidence" value="ECO:0007669"/>
    <property type="project" value="TreeGrafter"/>
</dbReference>
<keyword evidence="10" id="KW-1185">Reference proteome</keyword>
<reference evidence="9 10" key="1">
    <citation type="submission" date="2016-10" db="EMBL/GenBank/DDBJ databases">
        <authorList>
            <person name="de Groot N.N."/>
        </authorList>
    </citation>
    <scope>NUCLEOTIDE SEQUENCE [LARGE SCALE GENOMIC DNA]</scope>
    <source>
        <strain evidence="9 10">CGMCC 1.10825</strain>
    </source>
</reference>
<feature type="site" description="Important for catalytic activity" evidence="7">
    <location>
        <position position="229"/>
    </location>
</feature>
<feature type="active site" description="Proton acceptor" evidence="5">
    <location>
        <position position="255"/>
    </location>
</feature>
<comment type="cofactor">
    <cofactor evidence="6">
        <name>Mg(2+)</name>
        <dbReference type="ChEBI" id="CHEBI:18420"/>
    </cofactor>
    <cofactor evidence="6">
        <name>Mn(2+)</name>
        <dbReference type="ChEBI" id="CHEBI:29035"/>
    </cofactor>
    <text evidence="6">Probably binds two magnesium or manganese ions per subunit.</text>
</comment>
<dbReference type="InterPro" id="IPR020847">
    <property type="entry name" value="AP_endonuclease_F1_BS"/>
</dbReference>
<name>A0A1H6LHH1_9FLAO</name>
<proteinExistence type="inferred from homology"/>
<dbReference type="STRING" id="1159016.SAMN02927937_01917"/>
<dbReference type="GO" id="GO:0003906">
    <property type="term" value="F:DNA-(apurinic or apyrimidinic site) endonuclease activity"/>
    <property type="evidence" value="ECO:0007669"/>
    <property type="project" value="TreeGrafter"/>
</dbReference>
<feature type="binding site" evidence="6">
    <location>
        <position position="45"/>
    </location>
    <ligand>
        <name>Mg(2+)</name>
        <dbReference type="ChEBI" id="CHEBI:18420"/>
        <label>1</label>
    </ligand>
</feature>
<evidence type="ECO:0000256" key="6">
    <source>
        <dbReference type="PIRSR" id="PIRSR604808-2"/>
    </source>
</evidence>
<dbReference type="PANTHER" id="PTHR22748">
    <property type="entry name" value="AP ENDONUCLEASE"/>
    <property type="match status" value="1"/>
</dbReference>
<sequence length="263" mass="30504">MYFWQNPILSMKILSYNVNGIRAAITKGFLDWLQAANPDIICLQEIKATPEQIPVLEITAAGYPYQYYFPAEKKGYSGVAILSKTEPKKVVFGTGIDYMDKEGRNLRADFEDFSVMSLYLPSGTNSERLGHKFQYMADFQNYINELKVIVPNLIICGDYNICHQAIDIHDPIRNAKVSGFLPEEREWLDTFMKNGFIDSFRMLNPEPHNYSWWSYRANARNNNKGWRIDYHLVADNMKDRIKRAYILPEARHSDHCPVAIEID</sequence>
<feature type="binding site" evidence="6">
    <location>
        <position position="160"/>
    </location>
    <ligand>
        <name>Mg(2+)</name>
        <dbReference type="ChEBI" id="CHEBI:18420"/>
        <label>1</label>
    </ligand>
</feature>
<dbReference type="FunFam" id="3.60.10.10:FF:000026">
    <property type="entry name" value="Exodeoxyribonuclease III"/>
    <property type="match status" value="1"/>
</dbReference>
<feature type="site" description="Transition state stabilizer" evidence="7">
    <location>
        <position position="160"/>
    </location>
</feature>
<evidence type="ECO:0000259" key="8">
    <source>
        <dbReference type="Pfam" id="PF03372"/>
    </source>
</evidence>
<dbReference type="Gene3D" id="3.60.10.10">
    <property type="entry name" value="Endonuclease/exonuclease/phosphatase"/>
    <property type="match status" value="1"/>
</dbReference>
<dbReference type="GO" id="GO:0003677">
    <property type="term" value="F:DNA binding"/>
    <property type="evidence" value="ECO:0007669"/>
    <property type="project" value="InterPro"/>
</dbReference>
<dbReference type="CDD" id="cd10281">
    <property type="entry name" value="Nape_like_AP-endo"/>
    <property type="match status" value="1"/>
</dbReference>
<dbReference type="InterPro" id="IPR036691">
    <property type="entry name" value="Endo/exonu/phosph_ase_sf"/>
</dbReference>
<dbReference type="Proteomes" id="UP000199634">
    <property type="component" value="Unassembled WGS sequence"/>
</dbReference>
<dbReference type="GO" id="GO:0008081">
    <property type="term" value="F:phosphoric diester hydrolase activity"/>
    <property type="evidence" value="ECO:0007669"/>
    <property type="project" value="TreeGrafter"/>
</dbReference>
<feature type="domain" description="Endonuclease/exonuclease/phosphatase" evidence="8">
    <location>
        <begin position="14"/>
        <end position="248"/>
    </location>
</feature>
<gene>
    <name evidence="9" type="ORF">SAMN02927937_01917</name>
</gene>
<dbReference type="EMBL" id="FNXE01000026">
    <property type="protein sequence ID" value="SEH87993.1"/>
    <property type="molecule type" value="Genomic_DNA"/>
</dbReference>
<evidence type="ECO:0000256" key="5">
    <source>
        <dbReference type="PIRSR" id="PIRSR604808-1"/>
    </source>
</evidence>
<feature type="active site" description="Proton donor/acceptor" evidence="5">
    <location>
        <position position="158"/>
    </location>
</feature>
<keyword evidence="6" id="KW-0464">Manganese</keyword>
<evidence type="ECO:0000256" key="4">
    <source>
        <dbReference type="ARBA" id="ARBA00022842"/>
    </source>
</evidence>
<feature type="binding site" evidence="6">
    <location>
        <position position="255"/>
    </location>
    <ligand>
        <name>Mg(2+)</name>
        <dbReference type="ChEBI" id="CHEBI:18420"/>
        <label>1</label>
    </ligand>
</feature>
<dbReference type="InterPro" id="IPR004808">
    <property type="entry name" value="AP_endonuc_1"/>
</dbReference>
<dbReference type="InterPro" id="IPR005135">
    <property type="entry name" value="Endo/exonuclease/phosphatase"/>
</dbReference>
<dbReference type="Pfam" id="PF03372">
    <property type="entry name" value="Exo_endo_phos"/>
    <property type="match status" value="1"/>
</dbReference>
<dbReference type="NCBIfam" id="TIGR00633">
    <property type="entry name" value="xth"/>
    <property type="match status" value="1"/>
</dbReference>
<feature type="binding site" evidence="6">
    <location>
        <position position="158"/>
    </location>
    <ligand>
        <name>Mg(2+)</name>
        <dbReference type="ChEBI" id="CHEBI:18420"/>
        <label>1</label>
    </ligand>
</feature>
<evidence type="ECO:0000313" key="10">
    <source>
        <dbReference type="Proteomes" id="UP000199634"/>
    </source>
</evidence>